<dbReference type="InterPro" id="IPR050083">
    <property type="entry name" value="HtpX_protease"/>
</dbReference>
<dbReference type="GO" id="GO:0004222">
    <property type="term" value="F:metalloendopeptidase activity"/>
    <property type="evidence" value="ECO:0007669"/>
    <property type="project" value="InterPro"/>
</dbReference>
<evidence type="ECO:0000313" key="14">
    <source>
        <dbReference type="EMBL" id="RMH93140.1"/>
    </source>
</evidence>
<evidence type="ECO:0000256" key="4">
    <source>
        <dbReference type="ARBA" id="ARBA00022670"/>
    </source>
</evidence>
<dbReference type="PANTHER" id="PTHR43221">
    <property type="entry name" value="PROTEASE HTPX"/>
    <property type="match status" value="1"/>
</dbReference>
<dbReference type="AlphaFoldDB" id="A0A3M2HZR5"/>
<comment type="caution">
    <text evidence="14">The sequence shown here is derived from an EMBL/GenBank/DDBJ whole genome shotgun (WGS) entry which is preliminary data.</text>
</comment>
<reference evidence="14 15" key="1">
    <citation type="submission" date="2018-10" db="EMBL/GenBank/DDBJ databases">
        <title>Proposal of Lysobacter pythonis sp. nov. isolated from royal pythons (Python regius).</title>
        <authorList>
            <person name="Hans-Juergen B."/>
            <person name="Huptas C."/>
            <person name="Sandra B."/>
            <person name="Igor L."/>
            <person name="Joachim S."/>
            <person name="Siegfried S."/>
            <person name="Mareike W."/>
            <person name="Peter K."/>
        </authorList>
    </citation>
    <scope>NUCLEOTIDE SEQUENCE [LARGE SCALE GENOMIC DNA]</scope>
    <source>
        <strain evidence="14 15">4284/11</strain>
    </source>
</reference>
<keyword evidence="4" id="KW-0645">Protease</keyword>
<evidence type="ECO:0000256" key="6">
    <source>
        <dbReference type="ARBA" id="ARBA00022723"/>
    </source>
</evidence>
<keyword evidence="10" id="KW-0482">Metalloprotease</keyword>
<keyword evidence="5 12" id="KW-0812">Transmembrane</keyword>
<evidence type="ECO:0000256" key="10">
    <source>
        <dbReference type="ARBA" id="ARBA00023049"/>
    </source>
</evidence>
<keyword evidence="11 12" id="KW-0472">Membrane</keyword>
<comment type="cofactor">
    <cofactor evidence="1">
        <name>Zn(2+)</name>
        <dbReference type="ChEBI" id="CHEBI:29105"/>
    </cofactor>
</comment>
<dbReference type="CDD" id="cd07328">
    <property type="entry name" value="M48_Ste24p_like"/>
    <property type="match status" value="1"/>
</dbReference>
<dbReference type="EMBL" id="RFLY01000007">
    <property type="protein sequence ID" value="RMH93140.1"/>
    <property type="molecule type" value="Genomic_DNA"/>
</dbReference>
<evidence type="ECO:0000313" key="15">
    <source>
        <dbReference type="Proteomes" id="UP000275012"/>
    </source>
</evidence>
<protein>
    <recommendedName>
        <fullName evidence="13">Peptidase M48 domain-containing protein</fullName>
    </recommendedName>
</protein>
<name>A0A3M2HZR5_9GAMM</name>
<evidence type="ECO:0000259" key="13">
    <source>
        <dbReference type="Pfam" id="PF01435"/>
    </source>
</evidence>
<evidence type="ECO:0000256" key="7">
    <source>
        <dbReference type="ARBA" id="ARBA00022801"/>
    </source>
</evidence>
<keyword evidence="9 12" id="KW-1133">Transmembrane helix</keyword>
<dbReference type="InterPro" id="IPR001915">
    <property type="entry name" value="Peptidase_M48"/>
</dbReference>
<organism evidence="14 15">
    <name type="scientific">Solilutibacter pythonis</name>
    <dbReference type="NCBI Taxonomy" id="2483112"/>
    <lineage>
        <taxon>Bacteria</taxon>
        <taxon>Pseudomonadati</taxon>
        <taxon>Pseudomonadota</taxon>
        <taxon>Gammaproteobacteria</taxon>
        <taxon>Lysobacterales</taxon>
        <taxon>Lysobacteraceae</taxon>
        <taxon>Solilutibacter</taxon>
    </lineage>
</organism>
<sequence length="614" mass="68552">MSVMARHRALVARLEAELEATPSRYRMKLLLLALLGYAVLAGALVLALGMSVGLVIVLVAINPILLLKLLKLVWIPAVFGWLLLRALWVKFEPPTGYSLRRGEAPLLEAEIERLRVAAGAPKLDGILIDTDLNAAAVTLPRAMGLLGHRHYLLLGLPLLQLLDEAQLRSVIAHEFGHFGGRHGRFNGWIYRIRVSWMRLLAELDARGSWAGRLLGRFFGWYSPYFNAYSYALARRNEYEADAMAARLVGPQVAAQALVRVNIGSQRLAQDFWPAVERSLRDASEPPPALYRDMAASLRSTHPADGARLSWLAGHSAEPDDTHPTLVQRLAAMGVEMQLAEPAARSAAEQWLGPLLPALEARFSDDWRDAASEQWRAGHARMRADIERLDELELSEARSDAEVVEHARLVELLVPRVDPLMVYRHALARVPEDPFLHFRLGVLLLARGDADGVAHLHQAMRRDPACEGPALEALYGFHRQRGEDAELDAITRSLQRLSDRQHAARLQRGTISRRDDFMPHGLPEAVLDDLRATLAGANWVGRAWLVRKRIDDPGDVPHYVMLVRVRRLAMSGQGKLDRLVERIALPGTFLIMLPDGQRMVARKLCKVAGDPVYRH</sequence>
<evidence type="ECO:0000256" key="11">
    <source>
        <dbReference type="ARBA" id="ARBA00023136"/>
    </source>
</evidence>
<proteinExistence type="predicted"/>
<dbReference type="Pfam" id="PF01435">
    <property type="entry name" value="Peptidase_M48"/>
    <property type="match status" value="1"/>
</dbReference>
<evidence type="ECO:0000256" key="8">
    <source>
        <dbReference type="ARBA" id="ARBA00022833"/>
    </source>
</evidence>
<dbReference type="GO" id="GO:0046872">
    <property type="term" value="F:metal ion binding"/>
    <property type="evidence" value="ECO:0007669"/>
    <property type="project" value="UniProtKB-KW"/>
</dbReference>
<dbReference type="GO" id="GO:0005886">
    <property type="term" value="C:plasma membrane"/>
    <property type="evidence" value="ECO:0007669"/>
    <property type="project" value="UniProtKB-SubCell"/>
</dbReference>
<dbReference type="Gene3D" id="3.30.2010.10">
    <property type="entry name" value="Metalloproteases ('zincins'), catalytic domain"/>
    <property type="match status" value="1"/>
</dbReference>
<dbReference type="GO" id="GO:0006508">
    <property type="term" value="P:proteolysis"/>
    <property type="evidence" value="ECO:0007669"/>
    <property type="project" value="UniProtKB-KW"/>
</dbReference>
<gene>
    <name evidence="14" type="ORF">EBB59_06270</name>
</gene>
<evidence type="ECO:0000256" key="3">
    <source>
        <dbReference type="ARBA" id="ARBA00022475"/>
    </source>
</evidence>
<keyword evidence="7" id="KW-0378">Hydrolase</keyword>
<dbReference type="PANTHER" id="PTHR43221:SF1">
    <property type="entry name" value="PROTEASE HTPX"/>
    <property type="match status" value="1"/>
</dbReference>
<keyword evidence="6" id="KW-0479">Metal-binding</keyword>
<keyword evidence="15" id="KW-1185">Reference proteome</keyword>
<evidence type="ECO:0000256" key="5">
    <source>
        <dbReference type="ARBA" id="ARBA00022692"/>
    </source>
</evidence>
<feature type="domain" description="Peptidase M48" evidence="13">
    <location>
        <begin position="107"/>
        <end position="311"/>
    </location>
</feature>
<evidence type="ECO:0000256" key="9">
    <source>
        <dbReference type="ARBA" id="ARBA00022989"/>
    </source>
</evidence>
<keyword evidence="3" id="KW-1003">Cell membrane</keyword>
<evidence type="ECO:0000256" key="12">
    <source>
        <dbReference type="SAM" id="Phobius"/>
    </source>
</evidence>
<comment type="subcellular location">
    <subcellularLocation>
        <location evidence="2">Cell membrane</location>
        <topology evidence="2">Multi-pass membrane protein</topology>
    </subcellularLocation>
</comment>
<evidence type="ECO:0000256" key="2">
    <source>
        <dbReference type="ARBA" id="ARBA00004651"/>
    </source>
</evidence>
<accession>A0A3M2HZR5</accession>
<evidence type="ECO:0000256" key="1">
    <source>
        <dbReference type="ARBA" id="ARBA00001947"/>
    </source>
</evidence>
<keyword evidence="8" id="KW-0862">Zinc</keyword>
<feature type="transmembrane region" description="Helical" evidence="12">
    <location>
        <begin position="29"/>
        <end position="61"/>
    </location>
</feature>
<dbReference type="Proteomes" id="UP000275012">
    <property type="component" value="Unassembled WGS sequence"/>
</dbReference>